<feature type="compositionally biased region" description="Gly residues" evidence="1">
    <location>
        <begin position="112"/>
        <end position="128"/>
    </location>
</feature>
<feature type="region of interest" description="Disordered" evidence="1">
    <location>
        <begin position="568"/>
        <end position="678"/>
    </location>
</feature>
<feature type="compositionally biased region" description="Gly residues" evidence="1">
    <location>
        <begin position="28"/>
        <end position="37"/>
    </location>
</feature>
<feature type="compositionally biased region" description="Pro residues" evidence="1">
    <location>
        <begin position="377"/>
        <end position="386"/>
    </location>
</feature>
<dbReference type="OrthoDB" id="345707at2"/>
<feature type="compositionally biased region" description="Acidic residues" evidence="1">
    <location>
        <begin position="661"/>
        <end position="678"/>
    </location>
</feature>
<feature type="region of interest" description="Disordered" evidence="1">
    <location>
        <begin position="690"/>
        <end position="746"/>
    </location>
</feature>
<feature type="region of interest" description="Disordered" evidence="1">
    <location>
        <begin position="17"/>
        <end position="190"/>
    </location>
</feature>
<sequence length="921" mass="100327">MITTLMMLLGLSGAGAGLYNVLKSPSSGSGGSEGGGNNRRRRRNRKDSEEPFEGGGEDPSLPPPKWGGRGKEVPFQTPHSASKGAEPNLPEGGLPALEDWASRDDEGLPMPGSGGGGGGGTTPGGSGGVPSKNPRGRNRGGGAGKQNQQLPQSLEDIPLGDFGDEEDDDFSSPDLPVQNLRPKKEKPEVSFSVDDIISKNSKYSFHRRPLLNAEALMEKNNVEEAIEIFLRTGERIPDQEIKNKIQKNIQDLEEYMEDQGSGSAYEPEKDLPGKQSDSNVTDPKRQKRKIDGASASGDDPSSQGSKDLNDAGLQDFVSAMKQVSEIFAESIAKAIQYAGSGGGAGGATSPLPENFSPPSGGLPSAPPGRFPSQGGSFPPPSYPIPPSDSGVQAAQETPQRPEQAEIKNFDSPGGSGTPGSYPSSLPPPGAVGADFLHPLIYQFLKDAPPIPGYSGADGKAQKENYENLLKSLNQGLMAPPTGAPTFMPPMQGGGASGIVGPFYLPNPEQIQADLQGLSDALNQAASGAAALGQATEAVQSKDVSELDLPEDTFFSTEWKQFRDLPLVDRRSGKERRVSPDRRENKAGRKDRRSGVDRRKGDRFKERENYLKDKALQKLESDAKKAQKITPSSLNDLLRPYFPALPQRLDLPEGLNLKQDKEEEPPKEEEWISSDEDSEWFDKTNDALKKEVHLPSPSETEETPITAAPKIGLPDAIDPAKAKSETVIETDEPIQVELMGRSQPEEIKIGLPDADEVYRDRKVKEEEEDILAPEEPELDTEPPEIEIVDGNLGEIPEAPDTPEEMANKVEEEPEKIIHGVLELKPPEADDAPFLTLTYDFGKIPHAFRLSKNYSIMEYSYFKYKPMLMKAQEFARRKMLKNALNYYRVIKSQNIPPELRKMINRNIRDITEFMEKFLMAKGG</sequence>
<name>A0A4R9M2Y1_9LEPT</name>
<dbReference type="Proteomes" id="UP000298058">
    <property type="component" value="Unassembled WGS sequence"/>
</dbReference>
<feature type="region of interest" description="Disordered" evidence="1">
    <location>
        <begin position="338"/>
        <end position="429"/>
    </location>
</feature>
<dbReference type="EMBL" id="RQHW01000016">
    <property type="protein sequence ID" value="TGN20107.1"/>
    <property type="molecule type" value="Genomic_DNA"/>
</dbReference>
<proteinExistence type="predicted"/>
<accession>A0A4R9M2Y1</accession>
<evidence type="ECO:0000313" key="2">
    <source>
        <dbReference type="EMBL" id="TGN20107.1"/>
    </source>
</evidence>
<evidence type="ECO:0000313" key="3">
    <source>
        <dbReference type="Proteomes" id="UP000298058"/>
    </source>
</evidence>
<feature type="region of interest" description="Disordered" evidence="1">
    <location>
        <begin position="252"/>
        <end position="310"/>
    </location>
</feature>
<protein>
    <submittedName>
        <fullName evidence="2">Uncharacterized protein</fullName>
    </submittedName>
</protein>
<feature type="compositionally biased region" description="Polar residues" evidence="1">
    <location>
        <begin position="390"/>
        <end position="400"/>
    </location>
</feature>
<feature type="compositionally biased region" description="Low complexity" evidence="1">
    <location>
        <begin position="292"/>
        <end position="305"/>
    </location>
</feature>
<organism evidence="2 3">
    <name type="scientific">Leptospira idonii</name>
    <dbReference type="NCBI Taxonomy" id="1193500"/>
    <lineage>
        <taxon>Bacteria</taxon>
        <taxon>Pseudomonadati</taxon>
        <taxon>Spirochaetota</taxon>
        <taxon>Spirochaetia</taxon>
        <taxon>Leptospirales</taxon>
        <taxon>Leptospiraceae</taxon>
        <taxon>Leptospira</taxon>
    </lineage>
</organism>
<comment type="caution">
    <text evidence="2">The sequence shown here is derived from an EMBL/GenBank/DDBJ whole genome shotgun (WGS) entry which is preliminary data.</text>
</comment>
<keyword evidence="3" id="KW-1185">Reference proteome</keyword>
<gene>
    <name evidence="2" type="ORF">EHS15_05260</name>
</gene>
<evidence type="ECO:0000256" key="1">
    <source>
        <dbReference type="SAM" id="MobiDB-lite"/>
    </source>
</evidence>
<dbReference type="AlphaFoldDB" id="A0A4R9M2Y1"/>
<feature type="compositionally biased region" description="Basic and acidic residues" evidence="1">
    <location>
        <begin position="568"/>
        <end position="624"/>
    </location>
</feature>
<feature type="compositionally biased region" description="Acidic residues" evidence="1">
    <location>
        <begin position="162"/>
        <end position="171"/>
    </location>
</feature>
<reference evidence="2" key="1">
    <citation type="journal article" date="2019" name="PLoS Negl. Trop. Dis.">
        <title>Revisiting the worldwide diversity of Leptospira species in the environment.</title>
        <authorList>
            <person name="Vincent A.T."/>
            <person name="Schiettekatte O."/>
            <person name="Bourhy P."/>
            <person name="Veyrier F.J."/>
            <person name="Picardeau M."/>
        </authorList>
    </citation>
    <scope>NUCLEOTIDE SEQUENCE [LARGE SCALE GENOMIC DNA]</scope>
    <source>
        <strain evidence="2">201300427</strain>
    </source>
</reference>
<dbReference type="RefSeq" id="WP_135759503.1">
    <property type="nucleotide sequence ID" value="NZ_RQHW01000016.1"/>
</dbReference>